<reference evidence="5" key="1">
    <citation type="submission" date="2021-10" db="EMBL/GenBank/DDBJ databases">
        <title>Tropical sea cucumber genome reveals ecological adaptation and Cuvierian tubules defense mechanism.</title>
        <authorList>
            <person name="Chen T."/>
        </authorList>
    </citation>
    <scope>NUCLEOTIDE SEQUENCE</scope>
    <source>
        <strain evidence="5">Nanhai2018</strain>
        <tissue evidence="5">Muscle</tissue>
    </source>
</reference>
<comment type="caution">
    <text evidence="3">Lacks conserved residue(s) required for the propagation of feature annotation.</text>
</comment>
<name>A0A9Q1BHS3_HOLLE</name>
<evidence type="ECO:0000256" key="2">
    <source>
        <dbReference type="ARBA" id="ARBA00023157"/>
    </source>
</evidence>
<evidence type="ECO:0000259" key="4">
    <source>
        <dbReference type="PROSITE" id="PS01180"/>
    </source>
</evidence>
<dbReference type="CDD" id="cd00041">
    <property type="entry name" value="CUB"/>
    <property type="match status" value="1"/>
</dbReference>
<evidence type="ECO:0000313" key="5">
    <source>
        <dbReference type="EMBL" id="KAJ8027155.1"/>
    </source>
</evidence>
<sequence length="268" mass="30973">MKVKCQVIFLSDFPVFLEDGNSTIISTPNFPFNYPQNYNGEWKFVATDGFLLNFTAFFLEHRFDFLYIWNGPHSNVTNQTALTGMIDVSKVYVFEQPFLHLHFTSDETIQEYGFRLEITAANTSSLDTLTVGESITISFTAIPSFFHNDGSYIYEEWRFFSKTGFQVNVTALNTSNSYTYLDIWNGMSQDQPDFVNRFKGLVDNGINYAFDKPFLRIYFRLSLEGISEDIGPWVLPYIDYYVHHGVWGYNFNVDILVKNVTSIIGESK</sequence>
<comment type="caution">
    <text evidence="5">The sequence shown here is derived from an EMBL/GenBank/DDBJ whole genome shotgun (WGS) entry which is preliminary data.</text>
</comment>
<organism evidence="5 6">
    <name type="scientific">Holothuria leucospilota</name>
    <name type="common">Black long sea cucumber</name>
    <name type="synonym">Mertensiothuria leucospilota</name>
    <dbReference type="NCBI Taxonomy" id="206669"/>
    <lineage>
        <taxon>Eukaryota</taxon>
        <taxon>Metazoa</taxon>
        <taxon>Echinodermata</taxon>
        <taxon>Eleutherozoa</taxon>
        <taxon>Echinozoa</taxon>
        <taxon>Holothuroidea</taxon>
        <taxon>Aspidochirotacea</taxon>
        <taxon>Aspidochirotida</taxon>
        <taxon>Holothuriidae</taxon>
        <taxon>Holothuria</taxon>
    </lineage>
</organism>
<evidence type="ECO:0000313" key="6">
    <source>
        <dbReference type="Proteomes" id="UP001152320"/>
    </source>
</evidence>
<dbReference type="InterPro" id="IPR000859">
    <property type="entry name" value="CUB_dom"/>
</dbReference>
<dbReference type="Gene3D" id="2.60.120.290">
    <property type="entry name" value="Spermadhesin, CUB domain"/>
    <property type="match status" value="1"/>
</dbReference>
<dbReference type="PANTHER" id="PTHR24251">
    <property type="entry name" value="OVOCHYMASE-RELATED"/>
    <property type="match status" value="1"/>
</dbReference>
<dbReference type="Proteomes" id="UP001152320">
    <property type="component" value="Chromosome 16"/>
</dbReference>
<gene>
    <name evidence="5" type="ORF">HOLleu_32213</name>
</gene>
<evidence type="ECO:0000256" key="1">
    <source>
        <dbReference type="ARBA" id="ARBA00022737"/>
    </source>
</evidence>
<keyword evidence="6" id="KW-1185">Reference proteome</keyword>
<dbReference type="Pfam" id="PF00431">
    <property type="entry name" value="CUB"/>
    <property type="match status" value="1"/>
</dbReference>
<dbReference type="PROSITE" id="PS01180">
    <property type="entry name" value="CUB"/>
    <property type="match status" value="1"/>
</dbReference>
<dbReference type="EMBL" id="JAIZAY010000016">
    <property type="protein sequence ID" value="KAJ8027155.1"/>
    <property type="molecule type" value="Genomic_DNA"/>
</dbReference>
<evidence type="ECO:0000256" key="3">
    <source>
        <dbReference type="PROSITE-ProRule" id="PRU00059"/>
    </source>
</evidence>
<keyword evidence="1" id="KW-0677">Repeat</keyword>
<proteinExistence type="predicted"/>
<keyword evidence="2" id="KW-1015">Disulfide bond</keyword>
<feature type="domain" description="CUB" evidence="4">
    <location>
        <begin position="5"/>
        <end position="121"/>
    </location>
</feature>
<dbReference type="SUPFAM" id="SSF49854">
    <property type="entry name" value="Spermadhesin, CUB domain"/>
    <property type="match status" value="1"/>
</dbReference>
<dbReference type="SMART" id="SM00042">
    <property type="entry name" value="CUB"/>
    <property type="match status" value="1"/>
</dbReference>
<protein>
    <submittedName>
        <fullName evidence="5">CUB and sushi domain-containing protein 3</fullName>
    </submittedName>
</protein>
<dbReference type="AlphaFoldDB" id="A0A9Q1BHS3"/>
<dbReference type="InterPro" id="IPR035914">
    <property type="entry name" value="Sperma_CUB_dom_sf"/>
</dbReference>
<accession>A0A9Q1BHS3</accession>